<dbReference type="GO" id="GO:0003723">
    <property type="term" value="F:RNA binding"/>
    <property type="evidence" value="ECO:0007669"/>
    <property type="project" value="UniProtKB-UniRule"/>
</dbReference>
<sequence>MSVLLETSAGDIVIDLLVDYAPKMCENFLKLCKVKYYNFSPIHSVQKSFSFQTGDPLGPLSSESDGGQSIWGLLSGDPSEKTFPALFHPKLRHLEHGTVSMATVPHPSDPDTRLAGSQFIVTLGDNTDYLDGKAAIFGKVVEGFDVLEKINDAIVDERGHPLVDIRIKHTVILDDPYPDPSGMREPSASPPPSKAQLATVRIAEGEELLDVEASEEAAAEAERKRREREAAAQALTLEMMGDLPFAEVKPPENVLFVCKLNPVTTDEDLELIFSRFGKILSCEVIRDAKTGDSLQYAFIEFEDKKSCEEAYYKMDSVLIDDRRIHVDFSQSVSKLSDVWRSETNTKRKSAARRGGEKGGWGGVDELEKWRKYRDEDVEWRNDESYQMVHGVEDLKGRRQDGGGRDRPRSRSRDRDRDRRRSRSPRRDNRDRRDDRDRRPGPRDADRRRDDGDRDSDRRDSRRNRSRDRHRDRDYNDSGQRRGNRGGGRDDYRRR</sequence>
<evidence type="ECO:0000259" key="14">
    <source>
        <dbReference type="PROSITE" id="PS50102"/>
    </source>
</evidence>
<dbReference type="PROSITE" id="PS50102">
    <property type="entry name" value="RRM"/>
    <property type="match status" value="1"/>
</dbReference>
<dbReference type="InterPro" id="IPR035542">
    <property type="entry name" value="CRIP"/>
</dbReference>
<dbReference type="CDD" id="cd01921">
    <property type="entry name" value="cyclophilin_RRM"/>
    <property type="match status" value="1"/>
</dbReference>
<comment type="similarity">
    <text evidence="4 10">Belongs to the cyclophilin-type PPIase family. PPIL4 subfamily.</text>
</comment>
<comment type="function">
    <text evidence="2 10">PPIases accelerate the folding of proteins. It catalyzes the cis-trans isomerization of proline imidic peptide bonds in oligopeptides.</text>
</comment>
<feature type="domain" description="PPIase cyclophilin-type" evidence="13">
    <location>
        <begin position="6"/>
        <end position="172"/>
    </location>
</feature>
<reference evidence="15" key="2">
    <citation type="submission" date="2023-06" db="EMBL/GenBank/DDBJ databases">
        <authorList>
            <consortium name="Lawrence Berkeley National Laboratory"/>
            <person name="Mondo S.J."/>
            <person name="Hensen N."/>
            <person name="Bonometti L."/>
            <person name="Westerberg I."/>
            <person name="Brannstrom I.O."/>
            <person name="Guillou S."/>
            <person name="Cros-Aarteil S."/>
            <person name="Calhoun S."/>
            <person name="Haridas S."/>
            <person name="Kuo A."/>
            <person name="Pangilinan J."/>
            <person name="Riley R."/>
            <person name="Labutti K."/>
            <person name="Andreopoulos B."/>
            <person name="Lipzen A."/>
            <person name="Chen C."/>
            <person name="Yanf M."/>
            <person name="Daum C."/>
            <person name="Ng V."/>
            <person name="Clum A."/>
            <person name="Steindorff A."/>
            <person name="Ohm R."/>
            <person name="Martin F."/>
            <person name="Silar P."/>
            <person name="Natvig D."/>
            <person name="Lalanne C."/>
            <person name="Gautier V."/>
            <person name="Ament-Velasquez S.L."/>
            <person name="Kruys A."/>
            <person name="Hutchinson M.I."/>
            <person name="Powell A.J."/>
            <person name="Barry K."/>
            <person name="Miller A.N."/>
            <person name="Grigoriev I.V."/>
            <person name="Debuchy R."/>
            <person name="Gladieux P."/>
            <person name="Thoren M.H."/>
            <person name="Johannesson H."/>
        </authorList>
    </citation>
    <scope>NUCLEOTIDE SEQUENCE</scope>
    <source>
        <strain evidence="15">CBS 626.80</strain>
    </source>
</reference>
<dbReference type="PANTHER" id="PTHR45843:SF1">
    <property type="entry name" value="PEPTIDYL-PROLYL CIS-TRANS ISOMERASE-LIKE 4"/>
    <property type="match status" value="1"/>
</dbReference>
<feature type="region of interest" description="Disordered" evidence="12">
    <location>
        <begin position="390"/>
        <end position="494"/>
    </location>
</feature>
<feature type="compositionally biased region" description="Basic and acidic residues" evidence="12">
    <location>
        <begin position="390"/>
        <end position="459"/>
    </location>
</feature>
<evidence type="ECO:0000256" key="1">
    <source>
        <dbReference type="ARBA" id="ARBA00000971"/>
    </source>
</evidence>
<evidence type="ECO:0000256" key="6">
    <source>
        <dbReference type="ARBA" id="ARBA00023110"/>
    </source>
</evidence>
<dbReference type="InterPro" id="IPR012677">
    <property type="entry name" value="Nucleotide-bd_a/b_plait_sf"/>
</dbReference>
<evidence type="ECO:0000256" key="11">
    <source>
        <dbReference type="SAM" id="Coils"/>
    </source>
</evidence>
<evidence type="ECO:0000259" key="13">
    <source>
        <dbReference type="PROSITE" id="PS50072"/>
    </source>
</evidence>
<evidence type="ECO:0000313" key="16">
    <source>
        <dbReference type="Proteomes" id="UP001303222"/>
    </source>
</evidence>
<name>A0AAN6NRW0_9PEZI</name>
<dbReference type="EC" id="5.2.1.8" evidence="10"/>
<comment type="catalytic activity">
    <reaction evidence="1 10">
        <text>[protein]-peptidylproline (omega=180) = [protein]-peptidylproline (omega=0)</text>
        <dbReference type="Rhea" id="RHEA:16237"/>
        <dbReference type="Rhea" id="RHEA-COMP:10747"/>
        <dbReference type="Rhea" id="RHEA-COMP:10748"/>
        <dbReference type="ChEBI" id="CHEBI:83833"/>
        <dbReference type="ChEBI" id="CHEBI:83834"/>
        <dbReference type="EC" id="5.2.1.8"/>
    </reaction>
</comment>
<dbReference type="InterPro" id="IPR029000">
    <property type="entry name" value="Cyclophilin-like_dom_sf"/>
</dbReference>
<dbReference type="GO" id="GO:0005634">
    <property type="term" value="C:nucleus"/>
    <property type="evidence" value="ECO:0007669"/>
    <property type="project" value="UniProtKB-SubCell"/>
</dbReference>
<feature type="region of interest" description="Disordered" evidence="12">
    <location>
        <begin position="339"/>
        <end position="359"/>
    </location>
</feature>
<dbReference type="InterPro" id="IPR000504">
    <property type="entry name" value="RRM_dom"/>
</dbReference>
<evidence type="ECO:0000256" key="9">
    <source>
        <dbReference type="PROSITE-ProRule" id="PRU00176"/>
    </source>
</evidence>
<comment type="subcellular location">
    <subcellularLocation>
        <location evidence="3 10">Nucleus</location>
    </subcellularLocation>
</comment>
<dbReference type="Gene3D" id="2.40.100.10">
    <property type="entry name" value="Cyclophilin-like"/>
    <property type="match status" value="1"/>
</dbReference>
<evidence type="ECO:0000256" key="2">
    <source>
        <dbReference type="ARBA" id="ARBA00002388"/>
    </source>
</evidence>
<dbReference type="CDD" id="cd12235">
    <property type="entry name" value="RRM_PPIL4"/>
    <property type="match status" value="1"/>
</dbReference>
<dbReference type="InterPro" id="IPR002130">
    <property type="entry name" value="Cyclophilin-type_PPIase_dom"/>
</dbReference>
<protein>
    <recommendedName>
        <fullName evidence="10">Peptidyl-prolyl cis-trans isomerase</fullName>
        <shortName evidence="10">PPIase</shortName>
        <ecNumber evidence="10">5.2.1.8</ecNumber>
    </recommendedName>
</protein>
<accession>A0AAN6NRW0</accession>
<dbReference type="FunFam" id="2.40.100.10:FF:000015">
    <property type="entry name" value="Peptidyl-prolyl cis-trans isomerase"/>
    <property type="match status" value="1"/>
</dbReference>
<dbReference type="SMART" id="SM00360">
    <property type="entry name" value="RRM"/>
    <property type="match status" value="1"/>
</dbReference>
<comment type="caution">
    <text evidence="15">The sequence shown here is derived from an EMBL/GenBank/DDBJ whole genome shotgun (WGS) entry which is preliminary data.</text>
</comment>
<keyword evidence="16" id="KW-1185">Reference proteome</keyword>
<dbReference type="SUPFAM" id="SSF50891">
    <property type="entry name" value="Cyclophilin-like"/>
    <property type="match status" value="1"/>
</dbReference>
<evidence type="ECO:0000256" key="12">
    <source>
        <dbReference type="SAM" id="MobiDB-lite"/>
    </source>
</evidence>
<feature type="coiled-coil region" evidence="11">
    <location>
        <begin position="211"/>
        <end position="238"/>
    </location>
</feature>
<dbReference type="PRINTS" id="PR00153">
    <property type="entry name" value="CSAPPISMRASE"/>
</dbReference>
<dbReference type="Pfam" id="PF00160">
    <property type="entry name" value="Pro_isomerase"/>
    <property type="match status" value="1"/>
</dbReference>
<dbReference type="PROSITE" id="PS50072">
    <property type="entry name" value="CSA_PPIASE_2"/>
    <property type="match status" value="1"/>
</dbReference>
<evidence type="ECO:0000256" key="10">
    <source>
        <dbReference type="RuleBase" id="RU365081"/>
    </source>
</evidence>
<keyword evidence="8 10" id="KW-0539">Nucleus</keyword>
<evidence type="ECO:0000256" key="7">
    <source>
        <dbReference type="ARBA" id="ARBA00023235"/>
    </source>
</evidence>
<evidence type="ECO:0000256" key="3">
    <source>
        <dbReference type="ARBA" id="ARBA00004123"/>
    </source>
</evidence>
<dbReference type="InterPro" id="IPR035979">
    <property type="entry name" value="RBD_domain_sf"/>
</dbReference>
<organism evidence="15 16">
    <name type="scientific">Pseudoneurospora amorphoporcata</name>
    <dbReference type="NCBI Taxonomy" id="241081"/>
    <lineage>
        <taxon>Eukaryota</taxon>
        <taxon>Fungi</taxon>
        <taxon>Dikarya</taxon>
        <taxon>Ascomycota</taxon>
        <taxon>Pezizomycotina</taxon>
        <taxon>Sordariomycetes</taxon>
        <taxon>Sordariomycetidae</taxon>
        <taxon>Sordariales</taxon>
        <taxon>Sordariaceae</taxon>
        <taxon>Pseudoneurospora</taxon>
    </lineage>
</organism>
<reference evidence="15" key="1">
    <citation type="journal article" date="2023" name="Mol. Phylogenet. Evol.">
        <title>Genome-scale phylogeny and comparative genomics of the fungal order Sordariales.</title>
        <authorList>
            <person name="Hensen N."/>
            <person name="Bonometti L."/>
            <person name="Westerberg I."/>
            <person name="Brannstrom I.O."/>
            <person name="Guillou S."/>
            <person name="Cros-Aarteil S."/>
            <person name="Calhoun S."/>
            <person name="Haridas S."/>
            <person name="Kuo A."/>
            <person name="Mondo S."/>
            <person name="Pangilinan J."/>
            <person name="Riley R."/>
            <person name="LaButti K."/>
            <person name="Andreopoulos B."/>
            <person name="Lipzen A."/>
            <person name="Chen C."/>
            <person name="Yan M."/>
            <person name="Daum C."/>
            <person name="Ng V."/>
            <person name="Clum A."/>
            <person name="Steindorff A."/>
            <person name="Ohm R.A."/>
            <person name="Martin F."/>
            <person name="Silar P."/>
            <person name="Natvig D.O."/>
            <person name="Lalanne C."/>
            <person name="Gautier V."/>
            <person name="Ament-Velasquez S.L."/>
            <person name="Kruys A."/>
            <person name="Hutchinson M.I."/>
            <person name="Powell A.J."/>
            <person name="Barry K."/>
            <person name="Miller A.N."/>
            <person name="Grigoriev I.V."/>
            <person name="Debuchy R."/>
            <person name="Gladieux P."/>
            <person name="Hiltunen Thoren M."/>
            <person name="Johannesson H."/>
        </authorList>
    </citation>
    <scope>NUCLEOTIDE SEQUENCE</scope>
    <source>
        <strain evidence="15">CBS 626.80</strain>
    </source>
</reference>
<keyword evidence="7 10" id="KW-0413">Isomerase</keyword>
<keyword evidence="6 10" id="KW-0697">Rotamase</keyword>
<feature type="domain" description="RRM" evidence="14">
    <location>
        <begin position="253"/>
        <end position="331"/>
    </location>
</feature>
<dbReference type="FunFam" id="3.30.70.330:FF:000287">
    <property type="entry name" value="Peptidyl-prolyl cis-trans isomerase"/>
    <property type="match status" value="1"/>
</dbReference>
<evidence type="ECO:0000256" key="4">
    <source>
        <dbReference type="ARBA" id="ARBA00010739"/>
    </source>
</evidence>
<proteinExistence type="inferred from homology"/>
<evidence type="ECO:0000256" key="8">
    <source>
        <dbReference type="ARBA" id="ARBA00023242"/>
    </source>
</evidence>
<dbReference type="SUPFAM" id="SSF54928">
    <property type="entry name" value="RNA-binding domain, RBD"/>
    <property type="match status" value="1"/>
</dbReference>
<feature type="compositionally biased region" description="Basic and acidic residues" evidence="12">
    <location>
        <begin position="468"/>
        <end position="479"/>
    </location>
</feature>
<dbReference type="GO" id="GO:0003755">
    <property type="term" value="F:peptidyl-prolyl cis-trans isomerase activity"/>
    <property type="evidence" value="ECO:0007669"/>
    <property type="project" value="UniProtKB-UniRule"/>
</dbReference>
<dbReference type="PANTHER" id="PTHR45843">
    <property type="entry name" value="PEPTIDYL-PROLYL CIS-TRANS ISOMERASE-LIKE 4"/>
    <property type="match status" value="1"/>
</dbReference>
<dbReference type="Proteomes" id="UP001303222">
    <property type="component" value="Unassembled WGS sequence"/>
</dbReference>
<dbReference type="EMBL" id="MU859168">
    <property type="protein sequence ID" value="KAK3950715.1"/>
    <property type="molecule type" value="Genomic_DNA"/>
</dbReference>
<keyword evidence="5 9" id="KW-0694">RNA-binding</keyword>
<dbReference type="Gene3D" id="3.30.70.330">
    <property type="match status" value="1"/>
</dbReference>
<gene>
    <name evidence="15" type="ORF">QBC32DRAFT_8406</name>
</gene>
<dbReference type="Pfam" id="PF00076">
    <property type="entry name" value="RRM_1"/>
    <property type="match status" value="1"/>
</dbReference>
<evidence type="ECO:0000256" key="5">
    <source>
        <dbReference type="ARBA" id="ARBA00022884"/>
    </source>
</evidence>
<keyword evidence="11" id="KW-0175">Coiled coil</keyword>
<dbReference type="AlphaFoldDB" id="A0AAN6NRW0"/>
<evidence type="ECO:0000313" key="15">
    <source>
        <dbReference type="EMBL" id="KAK3950715.1"/>
    </source>
</evidence>
<dbReference type="InterPro" id="IPR035538">
    <property type="entry name" value="Cyclophilin_PPIL4"/>
</dbReference>